<gene>
    <name evidence="2" type="ORF">B0T24DRAFT_663097</name>
</gene>
<feature type="region of interest" description="Disordered" evidence="1">
    <location>
        <begin position="546"/>
        <end position="631"/>
    </location>
</feature>
<reference evidence="2" key="2">
    <citation type="submission" date="2023-06" db="EMBL/GenBank/DDBJ databases">
        <authorList>
            <consortium name="Lawrence Berkeley National Laboratory"/>
            <person name="Haridas S."/>
            <person name="Hensen N."/>
            <person name="Bonometti L."/>
            <person name="Westerberg I."/>
            <person name="Brannstrom I.O."/>
            <person name="Guillou S."/>
            <person name="Cros-Aarteil S."/>
            <person name="Calhoun S."/>
            <person name="Kuo A."/>
            <person name="Mondo S."/>
            <person name="Pangilinan J."/>
            <person name="Riley R."/>
            <person name="Labutti K."/>
            <person name="Andreopoulos B."/>
            <person name="Lipzen A."/>
            <person name="Chen C."/>
            <person name="Yanf M."/>
            <person name="Daum C."/>
            <person name="Ng V."/>
            <person name="Clum A."/>
            <person name="Steindorff A."/>
            <person name="Ohm R."/>
            <person name="Martin F."/>
            <person name="Silar P."/>
            <person name="Natvig D."/>
            <person name="Lalanne C."/>
            <person name="Gautier V."/>
            <person name="Ament-Velasquez S.L."/>
            <person name="Kruys A."/>
            <person name="Hutchinson M.I."/>
            <person name="Powell A.J."/>
            <person name="Barry K."/>
            <person name="Miller A.N."/>
            <person name="Grigoriev I.V."/>
            <person name="Debuchy R."/>
            <person name="Gladieux P."/>
            <person name="Thoren M.H."/>
            <person name="Johannesson H."/>
        </authorList>
    </citation>
    <scope>NUCLEOTIDE SEQUENCE</scope>
    <source>
        <strain evidence="2">CBS 958.72</strain>
    </source>
</reference>
<sequence>MSHATGPLLAHLGKFSALDVTTVEGLSHEQKQDIIAATSHICRSLMDDMGVKWKPQPVDPVLRRRTIDWIKSELEPLVGPVNKRFLAAADSGLMYTERVYEGGDFETKVSMVKYGSISLYLDDMIDKDAGMAKQAEGFLFNTLERGSLDSPSAGLHGIWLELYRKASLELARHLSDPLASNMLLHSCTLYIEGCALEYHIQRDQAKYFLIKDAGAERAKDDAERKLAHERGFDIPLPLDNDRVAAAAAADGTYNNDYLVPHGWPLWLRERSAVAEVYAITSFRAPGGVDVPTWLWVTAVPELRTVILAVNDVLSFAKELLADDTTSAMALLTKERRLIGMPGSAPDGGWCLRDTFDDFYGKIVVAAARINRLLRPNTLAARYAPDGHTYSIAELVDMLKGPEDEMEVSRDEVMKALALKLWETHQRDAAFSIIGRGCYLIFSNLYSPQYLSASARVRDRLSPISSRQKQTATSTITTAADYIYGAKKNPDDSEREFNRFVRTVPSDQTYEWLAQTKREDPWTPFRCQKTGHEAALSEFGYFPEFGPKKKGMSEKVEAGSVKAKGGDGGDDGDSKAAGTSVGTGAGVGAKAAEEDTTMTDKPEEEPVKRDEAKASGHDNTSFSVKLPTYSQS</sequence>
<name>A0AAE0KM54_9PEZI</name>
<organism evidence="2 3">
    <name type="scientific">Lasiosphaeria ovina</name>
    <dbReference type="NCBI Taxonomy" id="92902"/>
    <lineage>
        <taxon>Eukaryota</taxon>
        <taxon>Fungi</taxon>
        <taxon>Dikarya</taxon>
        <taxon>Ascomycota</taxon>
        <taxon>Pezizomycotina</taxon>
        <taxon>Sordariomycetes</taxon>
        <taxon>Sordariomycetidae</taxon>
        <taxon>Sordariales</taxon>
        <taxon>Lasiosphaeriaceae</taxon>
        <taxon>Lasiosphaeria</taxon>
    </lineage>
</organism>
<proteinExistence type="predicted"/>
<dbReference type="InterPro" id="IPR008949">
    <property type="entry name" value="Isoprenoid_synthase_dom_sf"/>
</dbReference>
<feature type="compositionally biased region" description="Basic and acidic residues" evidence="1">
    <location>
        <begin position="597"/>
        <end position="615"/>
    </location>
</feature>
<accession>A0AAE0KM54</accession>
<dbReference type="Gene3D" id="1.10.600.10">
    <property type="entry name" value="Farnesyl Diphosphate Synthase"/>
    <property type="match status" value="1"/>
</dbReference>
<dbReference type="EMBL" id="JAULSN010000002">
    <property type="protein sequence ID" value="KAK3378767.1"/>
    <property type="molecule type" value="Genomic_DNA"/>
</dbReference>
<feature type="compositionally biased region" description="Polar residues" evidence="1">
    <location>
        <begin position="616"/>
        <end position="631"/>
    </location>
</feature>
<evidence type="ECO:0000313" key="2">
    <source>
        <dbReference type="EMBL" id="KAK3378767.1"/>
    </source>
</evidence>
<evidence type="ECO:0000256" key="1">
    <source>
        <dbReference type="SAM" id="MobiDB-lite"/>
    </source>
</evidence>
<dbReference type="AlphaFoldDB" id="A0AAE0KM54"/>
<dbReference type="SUPFAM" id="SSF48576">
    <property type="entry name" value="Terpenoid synthases"/>
    <property type="match status" value="1"/>
</dbReference>
<dbReference type="Proteomes" id="UP001287356">
    <property type="component" value="Unassembled WGS sequence"/>
</dbReference>
<keyword evidence="3" id="KW-1185">Reference proteome</keyword>
<comment type="caution">
    <text evidence="2">The sequence shown here is derived from an EMBL/GenBank/DDBJ whole genome shotgun (WGS) entry which is preliminary data.</text>
</comment>
<protein>
    <submittedName>
        <fullName evidence="2">Uncharacterized protein</fullName>
    </submittedName>
</protein>
<reference evidence="2" key="1">
    <citation type="journal article" date="2023" name="Mol. Phylogenet. Evol.">
        <title>Genome-scale phylogeny and comparative genomics of the fungal order Sordariales.</title>
        <authorList>
            <person name="Hensen N."/>
            <person name="Bonometti L."/>
            <person name="Westerberg I."/>
            <person name="Brannstrom I.O."/>
            <person name="Guillou S."/>
            <person name="Cros-Aarteil S."/>
            <person name="Calhoun S."/>
            <person name="Haridas S."/>
            <person name="Kuo A."/>
            <person name="Mondo S."/>
            <person name="Pangilinan J."/>
            <person name="Riley R."/>
            <person name="LaButti K."/>
            <person name="Andreopoulos B."/>
            <person name="Lipzen A."/>
            <person name="Chen C."/>
            <person name="Yan M."/>
            <person name="Daum C."/>
            <person name="Ng V."/>
            <person name="Clum A."/>
            <person name="Steindorff A."/>
            <person name="Ohm R.A."/>
            <person name="Martin F."/>
            <person name="Silar P."/>
            <person name="Natvig D.O."/>
            <person name="Lalanne C."/>
            <person name="Gautier V."/>
            <person name="Ament-Velasquez S.L."/>
            <person name="Kruys A."/>
            <person name="Hutchinson M.I."/>
            <person name="Powell A.J."/>
            <person name="Barry K."/>
            <person name="Miller A.N."/>
            <person name="Grigoriev I.V."/>
            <person name="Debuchy R."/>
            <person name="Gladieux P."/>
            <person name="Hiltunen Thoren M."/>
            <person name="Johannesson H."/>
        </authorList>
    </citation>
    <scope>NUCLEOTIDE SEQUENCE</scope>
    <source>
        <strain evidence="2">CBS 958.72</strain>
    </source>
</reference>
<evidence type="ECO:0000313" key="3">
    <source>
        <dbReference type="Proteomes" id="UP001287356"/>
    </source>
</evidence>